<dbReference type="Gene3D" id="3.60.20.40">
    <property type="match status" value="1"/>
</dbReference>
<dbReference type="InterPro" id="IPR055262">
    <property type="entry name" value="GGT_CS"/>
</dbReference>
<accession>A0A0K0F755</accession>
<dbReference type="InterPro" id="IPR029055">
    <property type="entry name" value="Ntn_hydrolases_N"/>
</dbReference>
<name>A0A0K0F755_STRVS</name>
<evidence type="ECO:0000256" key="2">
    <source>
        <dbReference type="ARBA" id="ARBA00022670"/>
    </source>
</evidence>
<dbReference type="InterPro" id="IPR043138">
    <property type="entry name" value="GGT_lsub"/>
</dbReference>
<dbReference type="Proteomes" id="UP000035680">
    <property type="component" value="Unassembled WGS sequence"/>
</dbReference>
<dbReference type="GO" id="GO:0006751">
    <property type="term" value="P:glutathione catabolic process"/>
    <property type="evidence" value="ECO:0007669"/>
    <property type="project" value="InterPro"/>
</dbReference>
<dbReference type="PANTHER" id="PTHR11686:SF73">
    <property type="entry name" value="GAMMA-GLUTAMYLTRANSFERASE"/>
    <property type="match status" value="1"/>
</dbReference>
<feature type="active site" description="Nucleophile" evidence="7">
    <location>
        <position position="400"/>
    </location>
</feature>
<dbReference type="STRING" id="75913.A0A0K0F755"/>
<comment type="similarity">
    <text evidence="1">Belongs to the gamma-glutamyltransferase family.</text>
</comment>
<dbReference type="GO" id="GO:0016746">
    <property type="term" value="F:acyltransferase activity"/>
    <property type="evidence" value="ECO:0007669"/>
    <property type="project" value="UniProtKB-KW"/>
</dbReference>
<keyword evidence="9" id="KW-0812">Transmembrane</keyword>
<organism evidence="10 11">
    <name type="scientific">Strongyloides venezuelensis</name>
    <name type="common">Threadworm</name>
    <dbReference type="NCBI Taxonomy" id="75913"/>
    <lineage>
        <taxon>Eukaryota</taxon>
        <taxon>Metazoa</taxon>
        <taxon>Ecdysozoa</taxon>
        <taxon>Nematoda</taxon>
        <taxon>Chromadorea</taxon>
        <taxon>Rhabditida</taxon>
        <taxon>Tylenchina</taxon>
        <taxon>Panagrolaimomorpha</taxon>
        <taxon>Strongyloidoidea</taxon>
        <taxon>Strongyloididae</taxon>
        <taxon>Strongyloides</taxon>
    </lineage>
</organism>
<evidence type="ECO:0000256" key="6">
    <source>
        <dbReference type="ARBA" id="ARBA00023315"/>
    </source>
</evidence>
<dbReference type="GO" id="GO:0006508">
    <property type="term" value="P:proteolysis"/>
    <property type="evidence" value="ECO:0007669"/>
    <property type="project" value="UniProtKB-KW"/>
</dbReference>
<dbReference type="AlphaFoldDB" id="A0A0K0F755"/>
<dbReference type="GO" id="GO:0005886">
    <property type="term" value="C:plasma membrane"/>
    <property type="evidence" value="ECO:0007669"/>
    <property type="project" value="TreeGrafter"/>
</dbReference>
<evidence type="ECO:0000256" key="9">
    <source>
        <dbReference type="SAM" id="Phobius"/>
    </source>
</evidence>
<dbReference type="NCBIfam" id="TIGR00066">
    <property type="entry name" value="g_glut_trans"/>
    <property type="match status" value="1"/>
</dbReference>
<feature type="binding site" evidence="8">
    <location>
        <begin position="418"/>
        <end position="420"/>
    </location>
    <ligand>
        <name>L-glutamate</name>
        <dbReference type="ChEBI" id="CHEBI:29985"/>
    </ligand>
</feature>
<keyword evidence="9" id="KW-0472">Membrane</keyword>
<feature type="binding site" evidence="8">
    <location>
        <position position="118"/>
    </location>
    <ligand>
        <name>L-glutamate</name>
        <dbReference type="ChEBI" id="CHEBI:29985"/>
    </ligand>
</feature>
<reference evidence="11" key="2">
    <citation type="submission" date="2015-08" db="UniProtKB">
        <authorList>
            <consortium name="WormBaseParasite"/>
        </authorList>
    </citation>
    <scope>IDENTIFICATION</scope>
</reference>
<keyword evidence="10" id="KW-1185">Reference proteome</keyword>
<keyword evidence="2" id="KW-0645">Protease</keyword>
<dbReference type="InterPro" id="IPR000101">
    <property type="entry name" value="GGT_peptidase"/>
</dbReference>
<dbReference type="WBParaSite" id="SVE_0465100.1">
    <property type="protein sequence ID" value="SVE_0465100.1"/>
    <property type="gene ID" value="SVE_0465100"/>
</dbReference>
<evidence type="ECO:0000313" key="10">
    <source>
        <dbReference type="Proteomes" id="UP000035680"/>
    </source>
</evidence>
<keyword evidence="9" id="KW-1133">Transmembrane helix</keyword>
<evidence type="ECO:0000256" key="1">
    <source>
        <dbReference type="ARBA" id="ARBA00009381"/>
    </source>
</evidence>
<dbReference type="SUPFAM" id="SSF56235">
    <property type="entry name" value="N-terminal nucleophile aminohydrolases (Ntn hydrolases)"/>
    <property type="match status" value="1"/>
</dbReference>
<dbReference type="InterPro" id="IPR043137">
    <property type="entry name" value="GGT_ssub_C"/>
</dbReference>
<sequence>MAEIPSYKRVGFYLSSFIFLLIIVVYLFFSISENKPQWPKPSYTLYDKFNNAAVVSENGLCSEIGRNVMVEGGNSIDAAIAVQVCIGVTNFHSSGIGGGFIMVFYEKKSKKCITINAREVAPLKSSKTMFMNETENSLIGWKSIGVPGEIHGLWTAYKKYGSKKIPWSRLLEPSINLANNGFPISKSVERFIKVRENELEDFPELKKYLTNPVTNKYYIDGDIMKRQSLAKTLRDLAYSNDPVYLFYRGYIGRVISRDVMQNGGFITIQDLYEYSSIVDEDPIIVNSLGKNLTMCGCKPPSGFVVTQSIVSIINEKYKNKKIVDLNNPKLYHQIIEAQKFAYSQRTKLGDIKFVETAEFVMNYMKSDKFIHNVVKNLPEKAQNLKYYTDDLYLDNMDNGTSHLSVIDNEGNAVSLTSTINREFGSLCLSTELGIIWNDQMDDFSSPGFSNSFGYPPSPSNFISPKKRPMSSMSPMIVYNNYSGKVRLVIGASGGSFIISSVAQATIRNLIFNQTIKEAIDAPRFHNQFIPSLTKYEDGVPDSITTILQVRNHQSLMKVSKFKNNVIGLEKKDDGLIYGATDPRIAIHNYPTGF</sequence>
<feature type="binding site" evidence="8">
    <location>
        <begin position="470"/>
        <end position="471"/>
    </location>
    <ligand>
        <name>L-glutamate</name>
        <dbReference type="ChEBI" id="CHEBI:29985"/>
    </ligand>
</feature>
<feature type="transmembrane region" description="Helical" evidence="9">
    <location>
        <begin position="12"/>
        <end position="31"/>
    </location>
</feature>
<evidence type="ECO:0000313" key="11">
    <source>
        <dbReference type="WBParaSite" id="SVE_0465100.1"/>
    </source>
</evidence>
<dbReference type="Gene3D" id="1.10.246.130">
    <property type="match status" value="1"/>
</dbReference>
<dbReference type="FunFam" id="1.10.246.130:FF:000005">
    <property type="entry name" value="Gamma-glutamyltranspeptidase 1, putative"/>
    <property type="match status" value="1"/>
</dbReference>
<reference evidence="10" key="1">
    <citation type="submission" date="2014-07" db="EMBL/GenBank/DDBJ databases">
        <authorList>
            <person name="Martin A.A"/>
            <person name="De Silva N."/>
        </authorList>
    </citation>
    <scope>NUCLEOTIDE SEQUENCE</scope>
</reference>
<protein>
    <submittedName>
        <fullName evidence="11">Gamma-glutamyltranspeptidase 1</fullName>
    </submittedName>
</protein>
<proteinExistence type="inferred from homology"/>
<evidence type="ECO:0000256" key="3">
    <source>
        <dbReference type="ARBA" id="ARBA00022679"/>
    </source>
</evidence>
<evidence type="ECO:0000256" key="5">
    <source>
        <dbReference type="ARBA" id="ARBA00023180"/>
    </source>
</evidence>
<evidence type="ECO:0000256" key="7">
    <source>
        <dbReference type="PIRSR" id="PIRSR600101-1"/>
    </source>
</evidence>
<keyword evidence="5" id="KW-0325">Glycoprotein</keyword>
<dbReference type="PROSITE" id="PS00462">
    <property type="entry name" value="G_GLU_TRANSPEPTIDASE"/>
    <property type="match status" value="1"/>
</dbReference>
<feature type="binding site" evidence="8">
    <location>
        <position position="494"/>
    </location>
    <ligand>
        <name>L-glutamate</name>
        <dbReference type="ChEBI" id="CHEBI:29985"/>
    </ligand>
</feature>
<evidence type="ECO:0000256" key="4">
    <source>
        <dbReference type="ARBA" id="ARBA00022801"/>
    </source>
</evidence>
<dbReference type="FunFam" id="3.60.20.40:FF:000006">
    <property type="entry name" value="Protein CBG05566"/>
    <property type="match status" value="1"/>
</dbReference>
<keyword evidence="3" id="KW-0808">Transferase</keyword>
<dbReference type="GO" id="GO:0036374">
    <property type="term" value="F:glutathione hydrolase activity"/>
    <property type="evidence" value="ECO:0007669"/>
    <property type="project" value="InterPro"/>
</dbReference>
<dbReference type="PRINTS" id="PR01210">
    <property type="entry name" value="GGTRANSPTASE"/>
</dbReference>
<dbReference type="PANTHER" id="PTHR11686">
    <property type="entry name" value="GAMMA GLUTAMYL TRANSPEPTIDASE"/>
    <property type="match status" value="1"/>
</dbReference>
<evidence type="ECO:0000256" key="8">
    <source>
        <dbReference type="PIRSR" id="PIRSR600101-2"/>
    </source>
</evidence>
<dbReference type="Pfam" id="PF01019">
    <property type="entry name" value="G_glu_transpept"/>
    <property type="match status" value="1"/>
</dbReference>
<keyword evidence="6" id="KW-0012">Acyltransferase</keyword>
<keyword evidence="4" id="KW-0378">Hydrolase</keyword>
<feature type="binding site" evidence="8">
    <location>
        <position position="442"/>
    </location>
    <ligand>
        <name>L-glutamate</name>
        <dbReference type="ChEBI" id="CHEBI:29985"/>
    </ligand>
</feature>